<gene>
    <name evidence="3" type="ORF">CITCOLO1_LOCUS4533</name>
</gene>
<dbReference type="Proteomes" id="UP001642487">
    <property type="component" value="Chromosome 11"/>
</dbReference>
<organism evidence="3 4">
    <name type="scientific">Citrullus colocynthis</name>
    <name type="common">colocynth</name>
    <dbReference type="NCBI Taxonomy" id="252529"/>
    <lineage>
        <taxon>Eukaryota</taxon>
        <taxon>Viridiplantae</taxon>
        <taxon>Streptophyta</taxon>
        <taxon>Embryophyta</taxon>
        <taxon>Tracheophyta</taxon>
        <taxon>Spermatophyta</taxon>
        <taxon>Magnoliopsida</taxon>
        <taxon>eudicotyledons</taxon>
        <taxon>Gunneridae</taxon>
        <taxon>Pentapetalae</taxon>
        <taxon>rosids</taxon>
        <taxon>fabids</taxon>
        <taxon>Cucurbitales</taxon>
        <taxon>Cucurbitaceae</taxon>
        <taxon>Benincaseae</taxon>
        <taxon>Citrullus</taxon>
    </lineage>
</organism>
<evidence type="ECO:0000313" key="3">
    <source>
        <dbReference type="EMBL" id="CAK9312824.1"/>
    </source>
</evidence>
<proteinExistence type="predicted"/>
<reference evidence="3 4" key="1">
    <citation type="submission" date="2024-03" db="EMBL/GenBank/DDBJ databases">
        <authorList>
            <person name="Gkanogiannis A."/>
            <person name="Becerra Lopez-Lavalle L."/>
        </authorList>
    </citation>
    <scope>NUCLEOTIDE SEQUENCE [LARGE SCALE GENOMIC DNA]</scope>
</reference>
<feature type="region of interest" description="Disordered" evidence="1">
    <location>
        <begin position="256"/>
        <end position="309"/>
    </location>
</feature>
<evidence type="ECO:0000259" key="2">
    <source>
        <dbReference type="PROSITE" id="PS51840"/>
    </source>
</evidence>
<dbReference type="PROSITE" id="PS51840">
    <property type="entry name" value="C2_NT"/>
    <property type="match status" value="1"/>
</dbReference>
<dbReference type="InterPro" id="IPR019448">
    <property type="entry name" value="NT-C2"/>
</dbReference>
<sequence>MVKMKKFQVKLENLKLCGYGKGNERIAIEIKWKGPQRHSLLPVPFYGKSPLQTNRTTAEPVLNNHHQTVQWNHVFHSICEFEFADDASSIPFWDTKFYVLLEESTKSKTKYSVLGKASLNLAEMLLAMETKMERNVKIMLKDSAGAAPHHATISVCVNFVEVRDGLDPIQQQDKEGFLKALKGLTSFKKKNREKGKAISSDGENRGLGDPTTGEEDGDQKLGKLLTKKRRLSFSFRHSKGKVEPWLEKTNTAVNDGVTVDRQQRDNDASVFDVAPISNTSQRDKAESTEFSLETESQSKEASGGRWETREIVSRDGKAKLKTEVFFGSFDQRSEKAGGESACTAIVAVITHWLHSNYGVMPTQQELDNLIMEGSSEWQKLCNNDCYSNSFPNKHFDIETIVQADVRPITVSAENSFVGFFSPEKFNCLTEAMSFEQIWNEVNTKTCPKYNPRIYIVSWNDHFFVLKMEEDACYIIDSLGERLFEGCNRAYILKFDSSSLMFDNQEKGEAGELVCKGKECCRKFFERFLAAITIEELEEEQKKLSSCNFIPHRRLQIDFHFSSPVASSLSTSPSSLFSDHGSA</sequence>
<name>A0ABP0XXE0_9ROSI</name>
<feature type="region of interest" description="Disordered" evidence="1">
    <location>
        <begin position="563"/>
        <end position="582"/>
    </location>
</feature>
<feature type="region of interest" description="Disordered" evidence="1">
    <location>
        <begin position="192"/>
        <end position="220"/>
    </location>
</feature>
<feature type="domain" description="C2 NT-type" evidence="2">
    <location>
        <begin position="1"/>
        <end position="161"/>
    </location>
</feature>
<protein>
    <recommendedName>
        <fullName evidence="2">C2 NT-type domain-containing protein</fullName>
    </recommendedName>
</protein>
<dbReference type="EMBL" id="OZ021745">
    <property type="protein sequence ID" value="CAK9312824.1"/>
    <property type="molecule type" value="Genomic_DNA"/>
</dbReference>
<dbReference type="PANTHER" id="PTHR31182:SF17">
    <property type="entry name" value="EEIG1_EHBP1 PROTEIN AMINO-TERMINAL DOMAIN PROTEIN"/>
    <property type="match status" value="1"/>
</dbReference>
<keyword evidence="4" id="KW-1185">Reference proteome</keyword>
<evidence type="ECO:0000313" key="4">
    <source>
        <dbReference type="Proteomes" id="UP001642487"/>
    </source>
</evidence>
<dbReference type="Pfam" id="PF10358">
    <property type="entry name" value="NT-C2"/>
    <property type="match status" value="1"/>
</dbReference>
<accession>A0ABP0XXE0</accession>
<dbReference type="PANTHER" id="PTHR31182">
    <property type="entry name" value="C2 NT-TYPE DOMAIN-CONTAINING PROTEIN"/>
    <property type="match status" value="1"/>
</dbReference>
<evidence type="ECO:0000256" key="1">
    <source>
        <dbReference type="SAM" id="MobiDB-lite"/>
    </source>
</evidence>